<evidence type="ECO:0000256" key="3">
    <source>
        <dbReference type="ARBA" id="ARBA00023043"/>
    </source>
</evidence>
<dbReference type="InterPro" id="IPR036770">
    <property type="entry name" value="Ankyrin_rpt-contain_sf"/>
</dbReference>
<dbReference type="InterPro" id="IPR041664">
    <property type="entry name" value="AAA_16"/>
</dbReference>
<dbReference type="PANTHER" id="PTHR24173:SF74">
    <property type="entry name" value="ANKYRIN REPEAT DOMAIN-CONTAINING PROTEIN 16"/>
    <property type="match status" value="1"/>
</dbReference>
<feature type="repeat" description="ANK" evidence="4">
    <location>
        <begin position="948"/>
        <end position="980"/>
    </location>
</feature>
<feature type="repeat" description="ANK" evidence="4">
    <location>
        <begin position="715"/>
        <end position="747"/>
    </location>
</feature>
<keyword evidence="3 4" id="KW-0040">ANK repeat</keyword>
<dbReference type="PROSITE" id="PS50088">
    <property type="entry name" value="ANK_REPEAT"/>
    <property type="match status" value="12"/>
</dbReference>
<feature type="repeat" description="ANK" evidence="4">
    <location>
        <begin position="848"/>
        <end position="880"/>
    </location>
</feature>
<evidence type="ECO:0000256" key="1">
    <source>
        <dbReference type="ARBA" id="ARBA00022553"/>
    </source>
</evidence>
<evidence type="ECO:0000256" key="2">
    <source>
        <dbReference type="ARBA" id="ARBA00022737"/>
    </source>
</evidence>
<evidence type="ECO:0000256" key="4">
    <source>
        <dbReference type="PROSITE-ProRule" id="PRU00023"/>
    </source>
</evidence>
<dbReference type="PROSITE" id="PS50297">
    <property type="entry name" value="ANK_REP_REGION"/>
    <property type="match status" value="9"/>
</dbReference>
<evidence type="ECO:0000259" key="8">
    <source>
        <dbReference type="Pfam" id="PF25521"/>
    </source>
</evidence>
<dbReference type="PANTHER" id="PTHR24173">
    <property type="entry name" value="ANKYRIN REPEAT CONTAINING"/>
    <property type="match status" value="1"/>
</dbReference>
<keyword evidence="1" id="KW-0597">Phosphoprotein</keyword>
<feature type="compositionally biased region" description="Low complexity" evidence="5">
    <location>
        <begin position="1110"/>
        <end position="1127"/>
    </location>
</feature>
<dbReference type="InterPro" id="IPR027417">
    <property type="entry name" value="P-loop_NTPase"/>
</dbReference>
<feature type="region of interest" description="Disordered" evidence="5">
    <location>
        <begin position="1186"/>
        <end position="1209"/>
    </location>
</feature>
<feature type="repeat" description="ANK" evidence="4">
    <location>
        <begin position="747"/>
        <end position="779"/>
    </location>
</feature>
<dbReference type="GeneTree" id="ENSGT00940000155116"/>
<dbReference type="Pfam" id="PF13191">
    <property type="entry name" value="AAA_16"/>
    <property type="match status" value="1"/>
</dbReference>
<feature type="region of interest" description="Disordered" evidence="5">
    <location>
        <begin position="1110"/>
        <end position="1135"/>
    </location>
</feature>
<evidence type="ECO:0000259" key="7">
    <source>
        <dbReference type="Pfam" id="PF25520"/>
    </source>
</evidence>
<dbReference type="CTD" id="449857"/>
<dbReference type="SUPFAM" id="SSF52540">
    <property type="entry name" value="P-loop containing nucleoside triphosphate hydrolases"/>
    <property type="match status" value="1"/>
</dbReference>
<dbReference type="SUPFAM" id="SSF48403">
    <property type="entry name" value="Ankyrin repeat"/>
    <property type="match status" value="2"/>
</dbReference>
<dbReference type="Proteomes" id="UP000261540">
    <property type="component" value="Unplaced"/>
</dbReference>
<proteinExistence type="predicted"/>
<sequence length="1339" mass="143231">MSAISLLQGRRFLCREWALEKLRRSLETRPVGVLVTGSPGAGKTALCTEAVWPTSEAGLQAGLAPRCLAAHFCQREDERSRAAWSFVLGLVEELRNSPALPAAYRAALEDPTVAAALEPDACQRDPDDAFKRTVLQPLMEIPAPPQNLFLLVDALDSDAAGGSDSIAELLSKHLQLFPSWLLLVCSARRQDKAVSKMFPGFRKLVLDDMRKALPLRDVQQYILRRLAQEGALRKHLTPETADMLNLLHIKSGGCFLFLERVLDGVSEGLLTIRQIRDIPGTLSGLYLWLCQRLFPKRLFSRVQPLLSVLLATPRPLTSDQLYMAVWTRDTTLSRAHFQNQMEALSVLLADGPGQTKVLFHSSFAEWLTDVKYCTQKFLCSVADGHTMLSMALTLRRAQLTPEETCLLALHLVHSGLHSDHPALLALWMLWTGAVGPDPGSPCSPRPPVLLQPEVLRLLVMAGVFPRSCLPDGHLSGTGTLRRALESEKSTRALLDGGTSANQTDSDGRPLLMDAACAGSAGVVELLLAHGAAPEVQDAQGQTALIAAARHSHVGALRVLLGWAGRHGETGLRLINHADAEGWTALRAVAWAGHVEAVRLLLEAGAAVDGCDSEGRTALRAAAWGGHDEVLLTLLDKGARVDQPDREGRTAVMAAAYMGHREALEILLNAGAEVDREDGDGRTALSLAAMCLGGNSSEVMSLLLERGADPGHRDGDGMTPLLLAAYEGHGEAVELLLEAGADIDDASGSVTPLLAAAYMGHMAVVNTVLFWGAPVDAIDGEGRTALCLAATHGSTDVVRALLDRGLDENHKDDLGWTPLHAAACSGHKGACAVLTDYGSMARVGELDNEGRTPLILAAQEGHCSTVRLLLDRRSPIDHRGYDGHSALSAAALEGHADVVELLMRRGTDTDVRDAEGKPLLYLLMLEGRLDIATLLVEKGGAPLESRDAEGRTALHVASWRGDLEGMNLLLQHGADPNAPDGEGRTPLHSVAWRGYCAAARLLLESKGALVDLACRQQGATALCIAAQEGHASVVSVLLEKGANPEHVDLYGRSPVKVAGKRGHLSIVKSLERAGAKPYLGALPSLPNSHSSVASSPPCTGFAGAVEGSCRPPLASAPSPSSSSLSPSSTSEKFHSMQSSQASWSTCHSLATVQTAPADNLSFTQQIQQHSLPRSRARISVQPLPHVAPQPTDHSWLAEPSRPAKSSAGVWDQYSKPGQEVEKNKSASVFKGGRWSSLMASLGVMPGQDCPTRPPKTTDSPPNGYPIQLENHSQREMEWRPGKISLSPVFNFPVTSCSSALAPESLPSFTSTDPQLNLKQAIKLQFEGPTSALLYKRETSL</sequence>
<dbReference type="STRING" id="1676925.ENSPKIP00000024911"/>
<evidence type="ECO:0000313" key="9">
    <source>
        <dbReference type="Ensembl" id="ENSPKIP00000024911.1"/>
    </source>
</evidence>
<feature type="repeat" description="ANK" evidence="4">
    <location>
        <begin position="613"/>
        <end position="645"/>
    </location>
</feature>
<dbReference type="Pfam" id="PF25520">
    <property type="entry name" value="AAA_lid_TANC1"/>
    <property type="match status" value="1"/>
</dbReference>
<accession>A0A3B3S4E6</accession>
<feature type="repeat" description="ANK" evidence="4">
    <location>
        <begin position="506"/>
        <end position="538"/>
    </location>
</feature>
<evidence type="ECO:0000256" key="5">
    <source>
        <dbReference type="SAM" id="MobiDB-lite"/>
    </source>
</evidence>
<feature type="repeat" description="ANK" evidence="4">
    <location>
        <begin position="780"/>
        <end position="812"/>
    </location>
</feature>
<dbReference type="Pfam" id="PF12796">
    <property type="entry name" value="Ank_2"/>
    <property type="match status" value="6"/>
</dbReference>
<dbReference type="KEGG" id="pki:111846474"/>
<reference evidence="9" key="2">
    <citation type="submission" date="2025-09" db="UniProtKB">
        <authorList>
            <consortium name="Ensembl"/>
        </authorList>
    </citation>
    <scope>IDENTIFICATION</scope>
</reference>
<protein>
    <submittedName>
        <fullName evidence="9">Ankyrin repeat domain 50-like</fullName>
    </submittedName>
</protein>
<dbReference type="Gene3D" id="1.25.40.20">
    <property type="entry name" value="Ankyrin repeat-containing domain"/>
    <property type="match status" value="6"/>
</dbReference>
<dbReference type="InterPro" id="IPR058056">
    <property type="entry name" value="WH_TANC1/2"/>
</dbReference>
<evidence type="ECO:0000313" key="10">
    <source>
        <dbReference type="Proteomes" id="UP000261540"/>
    </source>
</evidence>
<dbReference type="OrthoDB" id="427518at2759"/>
<organism evidence="9 10">
    <name type="scientific">Paramormyrops kingsleyae</name>
    <dbReference type="NCBI Taxonomy" id="1676925"/>
    <lineage>
        <taxon>Eukaryota</taxon>
        <taxon>Metazoa</taxon>
        <taxon>Chordata</taxon>
        <taxon>Craniata</taxon>
        <taxon>Vertebrata</taxon>
        <taxon>Euteleostomi</taxon>
        <taxon>Actinopterygii</taxon>
        <taxon>Neopterygii</taxon>
        <taxon>Teleostei</taxon>
        <taxon>Osteoglossocephala</taxon>
        <taxon>Osteoglossomorpha</taxon>
        <taxon>Osteoglossiformes</taxon>
        <taxon>Mormyridae</taxon>
        <taxon>Paramormyrops</taxon>
    </lineage>
</organism>
<evidence type="ECO:0000259" key="6">
    <source>
        <dbReference type="Pfam" id="PF13191"/>
    </source>
</evidence>
<keyword evidence="2" id="KW-0677">Repeat</keyword>
<feature type="domain" description="TANC1/2-like winged helix" evidence="8">
    <location>
        <begin position="292"/>
        <end position="418"/>
    </location>
</feature>
<keyword evidence="10" id="KW-1185">Reference proteome</keyword>
<dbReference type="Ensembl" id="ENSPKIT00000005633.1">
    <property type="protein sequence ID" value="ENSPKIP00000024911.1"/>
    <property type="gene ID" value="ENSPKIG00000007981.1"/>
</dbReference>
<dbReference type="Pfam" id="PF25521">
    <property type="entry name" value="WHD_TANC1"/>
    <property type="match status" value="1"/>
</dbReference>
<dbReference type="PRINTS" id="PR01415">
    <property type="entry name" value="ANKYRIN"/>
</dbReference>
<dbReference type="SMART" id="SM00248">
    <property type="entry name" value="ANK"/>
    <property type="match status" value="17"/>
</dbReference>
<name>A0A3B3S4E6_9TELE</name>
<feature type="repeat" description="ANK" evidence="4">
    <location>
        <begin position="679"/>
        <end position="714"/>
    </location>
</feature>
<feature type="domain" description="Orc1-like AAA ATPase" evidence="6">
    <location>
        <begin position="11"/>
        <end position="172"/>
    </location>
</feature>
<feature type="repeat" description="ANK" evidence="4">
    <location>
        <begin position="1016"/>
        <end position="1048"/>
    </location>
</feature>
<feature type="domain" description="TANC1/2-like AAA+ ATPase lid" evidence="7">
    <location>
        <begin position="211"/>
        <end position="291"/>
    </location>
</feature>
<dbReference type="Pfam" id="PF00023">
    <property type="entry name" value="Ank"/>
    <property type="match status" value="1"/>
</dbReference>
<feature type="repeat" description="ANK" evidence="4">
    <location>
        <begin position="580"/>
        <end position="612"/>
    </location>
</feature>
<feature type="repeat" description="ANK" evidence="4">
    <location>
        <begin position="881"/>
        <end position="913"/>
    </location>
</feature>
<feature type="repeat" description="ANK" evidence="4">
    <location>
        <begin position="646"/>
        <end position="678"/>
    </location>
</feature>
<dbReference type="InterPro" id="IPR002110">
    <property type="entry name" value="Ankyrin_rpt"/>
</dbReference>
<dbReference type="InterPro" id="IPR058018">
    <property type="entry name" value="AAA_lid_TANC1/2"/>
</dbReference>
<reference evidence="9" key="1">
    <citation type="submission" date="2025-08" db="UniProtKB">
        <authorList>
            <consortium name="Ensembl"/>
        </authorList>
    </citation>
    <scope>IDENTIFICATION</scope>
</reference>